<evidence type="ECO:0000313" key="3">
    <source>
        <dbReference type="Proteomes" id="UP000829925"/>
    </source>
</evidence>
<evidence type="ECO:0000313" key="2">
    <source>
        <dbReference type="EMBL" id="UOR04282.1"/>
    </source>
</evidence>
<feature type="compositionally biased region" description="Polar residues" evidence="1">
    <location>
        <begin position="64"/>
        <end position="80"/>
    </location>
</feature>
<dbReference type="EMBL" id="CP095053">
    <property type="protein sequence ID" value="UOR04282.1"/>
    <property type="molecule type" value="Genomic_DNA"/>
</dbReference>
<proteinExistence type="predicted"/>
<name>A0A8T9SQC7_9BACT</name>
<accession>A0A8T9SQC7</accession>
<feature type="region of interest" description="Disordered" evidence="1">
    <location>
        <begin position="1"/>
        <end position="86"/>
    </location>
</feature>
<keyword evidence="3" id="KW-1185">Reference proteome</keyword>
<dbReference type="RefSeq" id="WP_245091775.1">
    <property type="nucleotide sequence ID" value="NZ_CP095053.1"/>
</dbReference>
<dbReference type="KEGG" id="haei:MUN82_15200"/>
<organism evidence="2 3">
    <name type="scientific">Hymenobacter aerilatus</name>
    <dbReference type="NCBI Taxonomy" id="2932251"/>
    <lineage>
        <taxon>Bacteria</taxon>
        <taxon>Pseudomonadati</taxon>
        <taxon>Bacteroidota</taxon>
        <taxon>Cytophagia</taxon>
        <taxon>Cytophagales</taxon>
        <taxon>Hymenobacteraceae</taxon>
        <taxon>Hymenobacter</taxon>
    </lineage>
</organism>
<protein>
    <submittedName>
        <fullName evidence="2">Uncharacterized protein</fullName>
    </submittedName>
</protein>
<dbReference type="Proteomes" id="UP000829925">
    <property type="component" value="Chromosome"/>
</dbReference>
<reference evidence="2 3" key="1">
    <citation type="submission" date="2022-04" db="EMBL/GenBank/DDBJ databases">
        <title>Hymenobacter sp. isolated from the air.</title>
        <authorList>
            <person name="Won M."/>
            <person name="Lee C.-M."/>
            <person name="Woen H.-Y."/>
            <person name="Kwon S.-W."/>
        </authorList>
    </citation>
    <scope>NUCLEOTIDE SEQUENCE [LARGE SCALE GENOMIC DNA]</scope>
    <source>
        <strain evidence="3">5413 J-13</strain>
    </source>
</reference>
<feature type="compositionally biased region" description="Polar residues" evidence="1">
    <location>
        <begin position="23"/>
        <end position="49"/>
    </location>
</feature>
<gene>
    <name evidence="2" type="ORF">MUN82_15200</name>
</gene>
<sequence length="86" mass="9222">MKKSEIAAAQLAETDKTNIDPRPNTNSTTTMVQNLDKTYVSQQGNTTDGKATADPKKTTPIRRNPQNNKPMSVDGNSKAGNGSDKS</sequence>
<evidence type="ECO:0000256" key="1">
    <source>
        <dbReference type="SAM" id="MobiDB-lite"/>
    </source>
</evidence>
<dbReference type="AlphaFoldDB" id="A0A8T9SQC7"/>